<dbReference type="Pfam" id="PF04434">
    <property type="entry name" value="SWIM"/>
    <property type="match status" value="1"/>
</dbReference>
<dbReference type="PROSITE" id="PS50966">
    <property type="entry name" value="ZF_SWIM"/>
    <property type="match status" value="1"/>
</dbReference>
<feature type="compositionally biased region" description="Basic and acidic residues" evidence="10">
    <location>
        <begin position="187"/>
        <end position="197"/>
    </location>
</feature>
<feature type="region of interest" description="Disordered" evidence="10">
    <location>
        <begin position="459"/>
        <end position="490"/>
    </location>
</feature>
<feature type="compositionally biased region" description="Polar residues" evidence="10">
    <location>
        <begin position="923"/>
        <end position="934"/>
    </location>
</feature>
<dbReference type="CDD" id="cd10017">
    <property type="entry name" value="B3_DNA"/>
    <property type="match status" value="1"/>
</dbReference>
<evidence type="ECO:0000313" key="14">
    <source>
        <dbReference type="Proteomes" id="UP001161247"/>
    </source>
</evidence>
<protein>
    <submittedName>
        <fullName evidence="13">OLC1v1025297C1</fullName>
    </submittedName>
</protein>
<reference evidence="13" key="1">
    <citation type="submission" date="2023-03" db="EMBL/GenBank/DDBJ databases">
        <authorList>
            <person name="Julca I."/>
        </authorList>
    </citation>
    <scope>NUCLEOTIDE SEQUENCE</scope>
</reference>
<keyword evidence="5" id="KW-0805">Transcription regulation</keyword>
<dbReference type="Pfam" id="PF02362">
    <property type="entry name" value="B3"/>
    <property type="match status" value="1"/>
</dbReference>
<dbReference type="InterPro" id="IPR050655">
    <property type="entry name" value="Plant_B3_domain"/>
</dbReference>
<evidence type="ECO:0000256" key="1">
    <source>
        <dbReference type="ARBA" id="ARBA00004123"/>
    </source>
</evidence>
<evidence type="ECO:0000256" key="3">
    <source>
        <dbReference type="ARBA" id="ARBA00022771"/>
    </source>
</evidence>
<dbReference type="InterPro" id="IPR003340">
    <property type="entry name" value="B3_DNA-bd"/>
</dbReference>
<gene>
    <name evidence="13" type="ORF">OLC1_LOCUS2665</name>
</gene>
<feature type="compositionally biased region" description="Basic and acidic residues" evidence="10">
    <location>
        <begin position="1014"/>
        <end position="1024"/>
    </location>
</feature>
<feature type="domain" description="SWIM-type" evidence="12">
    <location>
        <begin position="607"/>
        <end position="639"/>
    </location>
</feature>
<evidence type="ECO:0000259" key="11">
    <source>
        <dbReference type="PROSITE" id="PS50863"/>
    </source>
</evidence>
<evidence type="ECO:0000256" key="8">
    <source>
        <dbReference type="ARBA" id="ARBA00023242"/>
    </source>
</evidence>
<dbReference type="Proteomes" id="UP001161247">
    <property type="component" value="Chromosome 1"/>
</dbReference>
<dbReference type="AlphaFoldDB" id="A0AAV1C4Y5"/>
<name>A0AAV1C4Y5_OLDCO</name>
<evidence type="ECO:0000256" key="4">
    <source>
        <dbReference type="ARBA" id="ARBA00022833"/>
    </source>
</evidence>
<organism evidence="13 14">
    <name type="scientific">Oldenlandia corymbosa var. corymbosa</name>
    <dbReference type="NCBI Taxonomy" id="529605"/>
    <lineage>
        <taxon>Eukaryota</taxon>
        <taxon>Viridiplantae</taxon>
        <taxon>Streptophyta</taxon>
        <taxon>Embryophyta</taxon>
        <taxon>Tracheophyta</taxon>
        <taxon>Spermatophyta</taxon>
        <taxon>Magnoliopsida</taxon>
        <taxon>eudicotyledons</taxon>
        <taxon>Gunneridae</taxon>
        <taxon>Pentapetalae</taxon>
        <taxon>asterids</taxon>
        <taxon>lamiids</taxon>
        <taxon>Gentianales</taxon>
        <taxon>Rubiaceae</taxon>
        <taxon>Rubioideae</taxon>
        <taxon>Spermacoceae</taxon>
        <taxon>Hedyotis-Oldenlandia complex</taxon>
        <taxon>Oldenlandia</taxon>
    </lineage>
</organism>
<dbReference type="InterPro" id="IPR006564">
    <property type="entry name" value="Znf_PMZ"/>
</dbReference>
<dbReference type="PROSITE" id="PS50863">
    <property type="entry name" value="B3"/>
    <property type="match status" value="1"/>
</dbReference>
<evidence type="ECO:0000259" key="12">
    <source>
        <dbReference type="PROSITE" id="PS50966"/>
    </source>
</evidence>
<feature type="region of interest" description="Disordered" evidence="10">
    <location>
        <begin position="884"/>
        <end position="1068"/>
    </location>
</feature>
<dbReference type="EMBL" id="OX459118">
    <property type="protein sequence ID" value="CAI9090515.1"/>
    <property type="molecule type" value="Genomic_DNA"/>
</dbReference>
<dbReference type="SMART" id="SM01019">
    <property type="entry name" value="B3"/>
    <property type="match status" value="1"/>
</dbReference>
<proteinExistence type="predicted"/>
<evidence type="ECO:0000256" key="2">
    <source>
        <dbReference type="ARBA" id="ARBA00022723"/>
    </source>
</evidence>
<keyword evidence="8" id="KW-0539">Nucleus</keyword>
<accession>A0AAV1C4Y5</accession>
<keyword evidence="6" id="KW-0238">DNA-binding</keyword>
<dbReference type="SUPFAM" id="SSF101936">
    <property type="entry name" value="DNA-binding pseudobarrel domain"/>
    <property type="match status" value="1"/>
</dbReference>
<dbReference type="PANTHER" id="PTHR31920:SF132">
    <property type="entry name" value="TF-B3 DOMAIN-CONTAINING PROTEIN"/>
    <property type="match status" value="1"/>
</dbReference>
<sequence length="1068" mass="120542">MCDSPKLTRVSSEMDEDLQRPGFMKIIRGGFNFEKVKLPPTFWKSKSKTLSSDGIIILKGHFGGSWPVQLSRSSCGIFLAEGWKKFYDDHGLVQYDLILFKSAGDSTLDVQIFGENGIEKTKKPLRVEEDPVVKRKRGRPRKNKDATNPPQQPVSGLENPQAEVPAVKKKRGLKNPQAQVPAKKEKKGTPFENKDTSDPNSIANNNINSSADLARTLAGLENPQVKVPVVMKKRGRPFKNKGVSNPTSIVDANTNSSTDLAPHVAKLANSQATVHVVKKKRGVCFKNEDTANLISNVHRDANFLEDSAPPLAERGLSNNQQAMATPSNTDAMLSLRLDDLKGRNKPKIEKKKVTKHGRKKEDVSHHKIFAFNECEQKNIVEIFIPVEEAEQERGIFHIEGWMVGLNGSKTEATHLVCTDEHGRRGQAPIRDDESMSWIYRGAHLRPALYVEVADEPVQDVGEGTSGEDDVHGNSNEEYVPSDESDDDYSDHDASSVVISIFDDISDMDKSELDEDSNGITMWDGNWQTVRHGVHFANKKETNKLFQENIDEIDKCHSPLPTNPMKRYEDYCIHQMGHEVTRFSKRNQKYQVVTYSPPDRPWKGGNIHEVNYAARMCTCNKWQTYRFPCSHALAIARYLRHDPLPLFDSFYSREQWAIQFSGEFNPVLQPWPQATWHLRPNDTLLVHHAGPGRKRVNRKKGLMDYTKKSGNKRVQVCCRCHQEGHNASACVVEKVCARCGGFDHDTFNCAFSHPSSDRTPLNHSYDRYGMHGRWENRHNTLAGLQTDMTLEPQAAPEYLVWYQNHTVTLVTNPSDYRQPQGFQESAESLHIMANLVQNMRHITLDGLQRNPADSWNHNAFLQLHDLTQQAMTVSKTSVWADCENPNQDFVPADPTQEYIPPRPPRTDRGGFRLGSGRMRKPVATQDTGGQSSTPHVSPYRRASPHHHPSPPFEQMHFDSDFINPDPNAGGFFETSYEGGHHSQHLAGDDIHNDQEDDQDHEDIGDQEHDDDADDAEHSSHDHDEGADQGQGPSDGTMPFTPIALGKEQRNIKKKKKCCMTDSQEKKRKM</sequence>
<evidence type="ECO:0000256" key="7">
    <source>
        <dbReference type="ARBA" id="ARBA00023163"/>
    </source>
</evidence>
<evidence type="ECO:0000256" key="9">
    <source>
        <dbReference type="PROSITE-ProRule" id="PRU00325"/>
    </source>
</evidence>
<keyword evidence="7" id="KW-0804">Transcription</keyword>
<dbReference type="GO" id="GO:0005634">
    <property type="term" value="C:nucleus"/>
    <property type="evidence" value="ECO:0007669"/>
    <property type="project" value="UniProtKB-SubCell"/>
</dbReference>
<dbReference type="GO" id="GO:0008270">
    <property type="term" value="F:zinc ion binding"/>
    <property type="evidence" value="ECO:0007669"/>
    <property type="project" value="UniProtKB-KW"/>
</dbReference>
<dbReference type="Gene3D" id="2.40.330.10">
    <property type="entry name" value="DNA-binding pseudobarrel domain"/>
    <property type="match status" value="1"/>
</dbReference>
<feature type="compositionally biased region" description="Acidic residues" evidence="10">
    <location>
        <begin position="479"/>
        <end position="489"/>
    </location>
</feature>
<dbReference type="InterPro" id="IPR015300">
    <property type="entry name" value="DNA-bd_pseudobarrel_sf"/>
</dbReference>
<feature type="compositionally biased region" description="Basic and acidic residues" evidence="10">
    <location>
        <begin position="123"/>
        <end position="133"/>
    </location>
</feature>
<keyword evidence="14" id="KW-1185">Reference proteome</keyword>
<keyword evidence="2" id="KW-0479">Metal-binding</keyword>
<comment type="subcellular location">
    <subcellularLocation>
        <location evidence="1">Nucleus</location>
    </subcellularLocation>
</comment>
<evidence type="ECO:0000256" key="10">
    <source>
        <dbReference type="SAM" id="MobiDB-lite"/>
    </source>
</evidence>
<dbReference type="InterPro" id="IPR007527">
    <property type="entry name" value="Znf_SWIM"/>
</dbReference>
<feature type="region of interest" description="Disordered" evidence="10">
    <location>
        <begin position="123"/>
        <end position="207"/>
    </location>
</feature>
<feature type="domain" description="TF-B3" evidence="11">
    <location>
        <begin position="38"/>
        <end position="116"/>
    </location>
</feature>
<dbReference type="SMART" id="SM00575">
    <property type="entry name" value="ZnF_PMZ"/>
    <property type="match status" value="1"/>
</dbReference>
<evidence type="ECO:0000256" key="5">
    <source>
        <dbReference type="ARBA" id="ARBA00023015"/>
    </source>
</evidence>
<evidence type="ECO:0000256" key="6">
    <source>
        <dbReference type="ARBA" id="ARBA00023125"/>
    </source>
</evidence>
<dbReference type="PANTHER" id="PTHR31920">
    <property type="entry name" value="B3 DOMAIN-CONTAINING"/>
    <property type="match status" value="1"/>
</dbReference>
<keyword evidence="4" id="KW-0862">Zinc</keyword>
<dbReference type="GO" id="GO:0003677">
    <property type="term" value="F:DNA binding"/>
    <property type="evidence" value="ECO:0007669"/>
    <property type="project" value="UniProtKB-KW"/>
</dbReference>
<evidence type="ECO:0000313" key="13">
    <source>
        <dbReference type="EMBL" id="CAI9090515.1"/>
    </source>
</evidence>
<keyword evidence="3 9" id="KW-0863">Zinc-finger</keyword>